<keyword evidence="3" id="KW-1185">Reference proteome</keyword>
<sequence>MQVRSPSSQDNSPTMITPYQQDSYSKKNDVQLLLEEMVELAASMKNEMTTMGNQIVDFGKPYQHKPAPILGKVDVHLKKPPDNWAKKKLIKAGDKVMQIIEHVAVRRM</sequence>
<proteinExistence type="predicted"/>
<dbReference type="Proteomes" id="UP000634136">
    <property type="component" value="Unassembled WGS sequence"/>
</dbReference>
<dbReference type="AlphaFoldDB" id="A0A835CDS0"/>
<organism evidence="2 3">
    <name type="scientific">Senna tora</name>
    <dbReference type="NCBI Taxonomy" id="362788"/>
    <lineage>
        <taxon>Eukaryota</taxon>
        <taxon>Viridiplantae</taxon>
        <taxon>Streptophyta</taxon>
        <taxon>Embryophyta</taxon>
        <taxon>Tracheophyta</taxon>
        <taxon>Spermatophyta</taxon>
        <taxon>Magnoliopsida</taxon>
        <taxon>eudicotyledons</taxon>
        <taxon>Gunneridae</taxon>
        <taxon>Pentapetalae</taxon>
        <taxon>rosids</taxon>
        <taxon>fabids</taxon>
        <taxon>Fabales</taxon>
        <taxon>Fabaceae</taxon>
        <taxon>Caesalpinioideae</taxon>
        <taxon>Cassia clade</taxon>
        <taxon>Senna</taxon>
    </lineage>
</organism>
<gene>
    <name evidence="2" type="ORF">G2W53_007533</name>
</gene>
<feature type="region of interest" description="Disordered" evidence="1">
    <location>
        <begin position="1"/>
        <end position="25"/>
    </location>
</feature>
<accession>A0A835CDS0</accession>
<evidence type="ECO:0000313" key="3">
    <source>
        <dbReference type="Proteomes" id="UP000634136"/>
    </source>
</evidence>
<protein>
    <submittedName>
        <fullName evidence="2">Uncharacterized protein</fullName>
    </submittedName>
</protein>
<dbReference type="EMBL" id="JAAIUW010000003">
    <property type="protein sequence ID" value="KAF7839051.1"/>
    <property type="molecule type" value="Genomic_DNA"/>
</dbReference>
<reference evidence="2" key="1">
    <citation type="submission" date="2020-09" db="EMBL/GenBank/DDBJ databases">
        <title>Genome-Enabled Discovery of Anthraquinone Biosynthesis in Senna tora.</title>
        <authorList>
            <person name="Kang S.-H."/>
            <person name="Pandey R.P."/>
            <person name="Lee C.-M."/>
            <person name="Sim J.-S."/>
            <person name="Jeong J.-T."/>
            <person name="Choi B.-S."/>
            <person name="Jung M."/>
            <person name="Ginzburg D."/>
            <person name="Zhao K."/>
            <person name="Won S.Y."/>
            <person name="Oh T.-J."/>
            <person name="Yu Y."/>
            <person name="Kim N.-H."/>
            <person name="Lee O.R."/>
            <person name="Lee T.-H."/>
            <person name="Bashyal P."/>
            <person name="Kim T.-S."/>
            <person name="Lee W.-H."/>
            <person name="Kawkins C."/>
            <person name="Kim C.-K."/>
            <person name="Kim J.S."/>
            <person name="Ahn B.O."/>
            <person name="Rhee S.Y."/>
            <person name="Sohng J.K."/>
        </authorList>
    </citation>
    <scope>NUCLEOTIDE SEQUENCE</scope>
    <source>
        <tissue evidence="2">Leaf</tissue>
    </source>
</reference>
<feature type="compositionally biased region" description="Polar residues" evidence="1">
    <location>
        <begin position="1"/>
        <end position="23"/>
    </location>
</feature>
<comment type="caution">
    <text evidence="2">The sequence shown here is derived from an EMBL/GenBank/DDBJ whole genome shotgun (WGS) entry which is preliminary data.</text>
</comment>
<name>A0A835CDS0_9FABA</name>
<evidence type="ECO:0000256" key="1">
    <source>
        <dbReference type="SAM" id="MobiDB-lite"/>
    </source>
</evidence>
<evidence type="ECO:0000313" key="2">
    <source>
        <dbReference type="EMBL" id="KAF7839051.1"/>
    </source>
</evidence>